<evidence type="ECO:0000259" key="3">
    <source>
        <dbReference type="PROSITE" id="PS51733"/>
    </source>
</evidence>
<dbReference type="CDD" id="cd16442">
    <property type="entry name" value="BPL"/>
    <property type="match status" value="1"/>
</dbReference>
<dbReference type="NCBIfam" id="TIGR00121">
    <property type="entry name" value="birA_ligase"/>
    <property type="match status" value="1"/>
</dbReference>
<dbReference type="InterPro" id="IPR019197">
    <property type="entry name" value="Biotin-prot_ligase_N"/>
</dbReference>
<dbReference type="PROSITE" id="PS51733">
    <property type="entry name" value="BPL_LPL_CATALYTIC"/>
    <property type="match status" value="1"/>
</dbReference>
<keyword evidence="5" id="KW-1185">Reference proteome</keyword>
<organism evidence="4 5">
    <name type="scientific">Podila minutissima</name>
    <dbReference type="NCBI Taxonomy" id="64525"/>
    <lineage>
        <taxon>Eukaryota</taxon>
        <taxon>Fungi</taxon>
        <taxon>Fungi incertae sedis</taxon>
        <taxon>Mucoromycota</taxon>
        <taxon>Mortierellomycotina</taxon>
        <taxon>Mortierellomycetes</taxon>
        <taxon>Mortierellales</taxon>
        <taxon>Mortierellaceae</taxon>
        <taxon>Podila</taxon>
    </lineage>
</organism>
<evidence type="ECO:0000256" key="2">
    <source>
        <dbReference type="ARBA" id="ARBA00022598"/>
    </source>
</evidence>
<dbReference type="AlphaFoldDB" id="A0A9P5VK61"/>
<dbReference type="Pfam" id="PF09825">
    <property type="entry name" value="BPL_N"/>
    <property type="match status" value="1"/>
</dbReference>
<proteinExistence type="inferred from homology"/>
<reference evidence="4" key="1">
    <citation type="journal article" date="2020" name="Fungal Divers.">
        <title>Resolving the Mortierellaceae phylogeny through synthesis of multi-gene phylogenetics and phylogenomics.</title>
        <authorList>
            <person name="Vandepol N."/>
            <person name="Liber J."/>
            <person name="Desiro A."/>
            <person name="Na H."/>
            <person name="Kennedy M."/>
            <person name="Barry K."/>
            <person name="Grigoriev I.V."/>
            <person name="Miller A.N."/>
            <person name="O'Donnell K."/>
            <person name="Stajich J.E."/>
            <person name="Bonito G."/>
        </authorList>
    </citation>
    <scope>NUCLEOTIDE SEQUENCE</scope>
    <source>
        <strain evidence="4">NVP1</strain>
    </source>
</reference>
<dbReference type="CDD" id="cd03144">
    <property type="entry name" value="GATase1_ScBLP_like"/>
    <property type="match status" value="1"/>
</dbReference>
<sequence>MNVLVYSGEGTSRTSLAHTVRTLKALVGHHYDVMKIDAKGLLTEPWEESTSLLVIPGGRDLPYTRDLNGAVNNKIRAYVQAGGRFWGICAGAYYSSSQVLFEPGTPMEVQGPRDLKFFGGECRGVVYPGFVYDSEQGANAVEIQLSAELSKEPLGFERTRVYFNGGGYFVNAETYPDTEVLSWYTDNNGLESVPSHGSTGAKASMIACTVGQGLALLTGVHPEYDASHLDAGNPEYGPLPNVVSRLLEQDKERVLLLRSLLTRLGLKLTQQEPQATLTNSGSDIELPPGAIQGIPDLTSLYLASTRPAITQELTRSLKSLVTGAGLIKEANDTFQLIDSPQHAAPFHTPTLSEGADGEGEEKVIKNIVLCPEGAPSGNLTPQFTMDTFFTHLQQLRSTSFNGGQLHFGDSLLYGQVVTSTQTMLDKNFALCQKLPNGFVCNATTQVAGRGRGRNSWISAPGCLQFSMVLRHPVQARHASAVFVQYLVALAVVEAVCSMPGYEDVPLKLKWPNDIYAEAPIEDGSERKMIKIGGVLVNSNFSGSEFLLVIGCGVNTTNPNPTTSINHLIRHHNKVTGKNLALLSQETLLAKILVKLEKMYNQFLEGDRTGFAQFEHLYYKRWLHTDAYVTLTTLTPHRKVRIQGITLDYGLLRTVAVDEQGRDVAGEEFRLQPDGNSFDMLKGLISQKA</sequence>
<dbReference type="InterPro" id="IPR029062">
    <property type="entry name" value="Class_I_gatase-like"/>
</dbReference>
<dbReference type="InterPro" id="IPR004408">
    <property type="entry name" value="Biotin_CoA_COase_ligase"/>
</dbReference>
<dbReference type="InterPro" id="IPR045864">
    <property type="entry name" value="aa-tRNA-synth_II/BPL/LPL"/>
</dbReference>
<dbReference type="SUPFAM" id="SSF52317">
    <property type="entry name" value="Class I glutamine amidotransferase-like"/>
    <property type="match status" value="1"/>
</dbReference>
<feature type="domain" description="BPL/LPL catalytic" evidence="3">
    <location>
        <begin position="405"/>
        <end position="603"/>
    </location>
</feature>
<keyword evidence="2" id="KW-0436">Ligase</keyword>
<comment type="caution">
    <text evidence="4">The sequence shown here is derived from an EMBL/GenBank/DDBJ whole genome shotgun (WGS) entry which is preliminary data.</text>
</comment>
<evidence type="ECO:0000256" key="1">
    <source>
        <dbReference type="ARBA" id="ARBA00009934"/>
    </source>
</evidence>
<comment type="similarity">
    <text evidence="1">Belongs to the biotin--protein ligase family.</text>
</comment>
<protein>
    <submittedName>
        <fullName evidence="4">Biotin holocarboxylase synthetase</fullName>
    </submittedName>
</protein>
<dbReference type="GO" id="GO:0004077">
    <property type="term" value="F:biotin--[biotin carboxyl-carrier protein] ligase activity"/>
    <property type="evidence" value="ECO:0007669"/>
    <property type="project" value="InterPro"/>
</dbReference>
<dbReference type="Proteomes" id="UP000696485">
    <property type="component" value="Unassembled WGS sequence"/>
</dbReference>
<dbReference type="Gene3D" id="3.40.50.880">
    <property type="match status" value="1"/>
</dbReference>
<dbReference type="EMBL" id="JAAAUY010000569">
    <property type="protein sequence ID" value="KAF9328388.1"/>
    <property type="molecule type" value="Genomic_DNA"/>
</dbReference>
<dbReference type="PANTHER" id="PTHR12835:SF5">
    <property type="entry name" value="BIOTIN--PROTEIN LIGASE"/>
    <property type="match status" value="1"/>
</dbReference>
<evidence type="ECO:0000313" key="4">
    <source>
        <dbReference type="EMBL" id="KAF9328388.1"/>
    </source>
</evidence>
<gene>
    <name evidence="4" type="primary">BPL1_2</name>
    <name evidence="4" type="ORF">BG006_008407</name>
</gene>
<dbReference type="InterPro" id="IPR004143">
    <property type="entry name" value="BPL_LPL_catalytic"/>
</dbReference>
<accession>A0A9P5VK61</accession>
<evidence type="ECO:0000313" key="5">
    <source>
        <dbReference type="Proteomes" id="UP000696485"/>
    </source>
</evidence>
<dbReference type="Gene3D" id="3.30.930.10">
    <property type="entry name" value="Bira Bifunctional Protein, Domain 2"/>
    <property type="match status" value="1"/>
</dbReference>
<dbReference type="GO" id="GO:0005737">
    <property type="term" value="C:cytoplasm"/>
    <property type="evidence" value="ECO:0007669"/>
    <property type="project" value="TreeGrafter"/>
</dbReference>
<dbReference type="PANTHER" id="PTHR12835">
    <property type="entry name" value="BIOTIN PROTEIN LIGASE"/>
    <property type="match status" value="1"/>
</dbReference>
<dbReference type="Pfam" id="PF03099">
    <property type="entry name" value="BPL_LplA_LipB"/>
    <property type="match status" value="1"/>
</dbReference>
<name>A0A9P5VK61_9FUNG</name>
<dbReference type="SUPFAM" id="SSF55681">
    <property type="entry name" value="Class II aaRS and biotin synthetases"/>
    <property type="match status" value="1"/>
</dbReference>